<evidence type="ECO:0000313" key="3">
    <source>
        <dbReference type="Proteomes" id="UP001196413"/>
    </source>
</evidence>
<gene>
    <name evidence="2" type="ORF">KIN20_018986</name>
</gene>
<dbReference type="AlphaFoldDB" id="A0AAD5N1Q0"/>
<protein>
    <submittedName>
        <fullName evidence="2">Uncharacterized protein</fullName>
    </submittedName>
</protein>
<dbReference type="EMBL" id="JAHQIW010003774">
    <property type="protein sequence ID" value="KAJ1360096.1"/>
    <property type="molecule type" value="Genomic_DNA"/>
</dbReference>
<feature type="region of interest" description="Disordered" evidence="1">
    <location>
        <begin position="31"/>
        <end position="66"/>
    </location>
</feature>
<proteinExistence type="predicted"/>
<evidence type="ECO:0000256" key="1">
    <source>
        <dbReference type="SAM" id="MobiDB-lite"/>
    </source>
</evidence>
<name>A0AAD5N1Q0_PARTN</name>
<dbReference type="Proteomes" id="UP001196413">
    <property type="component" value="Unassembled WGS sequence"/>
</dbReference>
<organism evidence="2 3">
    <name type="scientific">Parelaphostrongylus tenuis</name>
    <name type="common">Meningeal worm</name>
    <dbReference type="NCBI Taxonomy" id="148309"/>
    <lineage>
        <taxon>Eukaryota</taxon>
        <taxon>Metazoa</taxon>
        <taxon>Ecdysozoa</taxon>
        <taxon>Nematoda</taxon>
        <taxon>Chromadorea</taxon>
        <taxon>Rhabditida</taxon>
        <taxon>Rhabditina</taxon>
        <taxon>Rhabditomorpha</taxon>
        <taxon>Strongyloidea</taxon>
        <taxon>Metastrongylidae</taxon>
        <taxon>Parelaphostrongylus</taxon>
    </lineage>
</organism>
<reference evidence="2" key="1">
    <citation type="submission" date="2021-06" db="EMBL/GenBank/DDBJ databases">
        <title>Parelaphostrongylus tenuis whole genome reference sequence.</title>
        <authorList>
            <person name="Garwood T.J."/>
            <person name="Larsen P.A."/>
            <person name="Fountain-Jones N.M."/>
            <person name="Garbe J.R."/>
            <person name="Macchietto M.G."/>
            <person name="Kania S.A."/>
            <person name="Gerhold R.W."/>
            <person name="Richards J.E."/>
            <person name="Wolf T.M."/>
        </authorList>
    </citation>
    <scope>NUCLEOTIDE SEQUENCE</scope>
    <source>
        <strain evidence="2">MNPRO001-30</strain>
        <tissue evidence="2">Meninges</tissue>
    </source>
</reference>
<sequence length="66" mass="7825">MKERKRKKGKKRKKEGGKREVWNYLLLDCEASTDSPTPEKTRLRKKKPERQPLILKKMSQPQASCK</sequence>
<comment type="caution">
    <text evidence="2">The sequence shown here is derived from an EMBL/GenBank/DDBJ whole genome shotgun (WGS) entry which is preliminary data.</text>
</comment>
<accession>A0AAD5N1Q0</accession>
<evidence type="ECO:0000313" key="2">
    <source>
        <dbReference type="EMBL" id="KAJ1360096.1"/>
    </source>
</evidence>
<keyword evidence="3" id="KW-1185">Reference proteome</keyword>